<accession>A0AA36GRG2</accession>
<dbReference type="Pfam" id="PF00561">
    <property type="entry name" value="Abhydrolase_1"/>
    <property type="match status" value="1"/>
</dbReference>
<dbReference type="SUPFAM" id="SSF53474">
    <property type="entry name" value="alpha/beta-Hydrolases"/>
    <property type="match status" value="1"/>
</dbReference>
<dbReference type="InterPro" id="IPR000073">
    <property type="entry name" value="AB_hydrolase_1"/>
</dbReference>
<evidence type="ECO:0000313" key="5">
    <source>
        <dbReference type="EMBL" id="CAJ0596893.1"/>
    </source>
</evidence>
<feature type="region of interest" description="Disordered" evidence="1">
    <location>
        <begin position="1"/>
        <end position="46"/>
    </location>
</feature>
<name>A0AA36GRG2_CYLNA</name>
<dbReference type="GO" id="GO:0006660">
    <property type="term" value="P:phosphatidylserine catabolic process"/>
    <property type="evidence" value="ECO:0007669"/>
    <property type="project" value="TreeGrafter"/>
</dbReference>
<evidence type="ECO:0000259" key="4">
    <source>
        <dbReference type="Pfam" id="PF22990"/>
    </source>
</evidence>
<feature type="domain" description="Phosphatidylserine Lipase ABHD16 N-terminal" evidence="4">
    <location>
        <begin position="68"/>
        <end position="189"/>
    </location>
</feature>
<dbReference type="Pfam" id="PF22990">
    <property type="entry name" value="ABHD16_N"/>
    <property type="match status" value="1"/>
</dbReference>
<dbReference type="GO" id="GO:0047372">
    <property type="term" value="F:monoacylglycerol lipase activity"/>
    <property type="evidence" value="ECO:0007669"/>
    <property type="project" value="TreeGrafter"/>
</dbReference>
<dbReference type="InterPro" id="IPR054518">
    <property type="entry name" value="ABHD16_N"/>
</dbReference>
<dbReference type="Proteomes" id="UP001176961">
    <property type="component" value="Unassembled WGS sequence"/>
</dbReference>
<feature type="domain" description="AB hydrolase-1" evidence="3">
    <location>
        <begin position="298"/>
        <end position="450"/>
    </location>
</feature>
<sequence>MKKIPRDTDSPISSSLSDAPLSARDDKAGSLKNVKNMSGDSLPPVSECESSYDQVSSSIIEDPSMGRIHAFLNGPRLYRTFGQPERTPNIVESIGNNSMSLARGLLYFSTSLAFSPIIVVFLYSRGALNIHTGVVLLKYASYLAILAYGGRLIGRTMDSEYRHFLNLWVKAKVSGKLEDNRMLKKYDFDLEGVHADFHAVRNDKLWFHRGVSIERSPLLWCAGWYAVHAFGRHMMYPGSVALLNWLLSGSLLSARNLMVSAKNGQRAWLRSVEGDLIDTMFIRGEEDTPEERHRTLVIGCEGNAGYYEIGIANTPSQLGYSVLGWNQPGFGQSSGLPFPKNVLAAADAVMQYAMNVLGFREEDIVLFGWSIGGFPASWLAANYPKVKGVILDAVFDDVLPLAQARMPKLLSNVVEVAVRTHFDLDIQAILAHYKGPVKLIRRLQEEILVTDETGTEADRRASNRANFLLKKLLKQRHPSLIDGLESQVDRWLAMPPHQRAMAGHASNDSEIATRRARLYAACDHYLTDFDATHVQPLDPLYFNIPKPFRDLK</sequence>
<protein>
    <recommendedName>
        <fullName evidence="7">AB hydrolase-1 domain-containing protein</fullName>
    </recommendedName>
</protein>
<dbReference type="InterPro" id="IPR029058">
    <property type="entry name" value="AB_hydrolase_fold"/>
</dbReference>
<reference evidence="5" key="1">
    <citation type="submission" date="2023-07" db="EMBL/GenBank/DDBJ databases">
        <authorList>
            <consortium name="CYATHOMIX"/>
        </authorList>
    </citation>
    <scope>NUCLEOTIDE SEQUENCE</scope>
    <source>
        <strain evidence="5">N/A</strain>
    </source>
</reference>
<evidence type="ECO:0008006" key="7">
    <source>
        <dbReference type="Google" id="ProtNLM"/>
    </source>
</evidence>
<proteinExistence type="predicted"/>
<organism evidence="5 6">
    <name type="scientific">Cylicocyclus nassatus</name>
    <name type="common">Nematode worm</name>
    <dbReference type="NCBI Taxonomy" id="53992"/>
    <lineage>
        <taxon>Eukaryota</taxon>
        <taxon>Metazoa</taxon>
        <taxon>Ecdysozoa</taxon>
        <taxon>Nematoda</taxon>
        <taxon>Chromadorea</taxon>
        <taxon>Rhabditida</taxon>
        <taxon>Rhabditina</taxon>
        <taxon>Rhabditomorpha</taxon>
        <taxon>Strongyloidea</taxon>
        <taxon>Strongylidae</taxon>
        <taxon>Cylicocyclus</taxon>
    </lineage>
</organism>
<evidence type="ECO:0000256" key="1">
    <source>
        <dbReference type="SAM" id="MobiDB-lite"/>
    </source>
</evidence>
<keyword evidence="2" id="KW-1133">Transmembrane helix</keyword>
<feature type="transmembrane region" description="Helical" evidence="2">
    <location>
        <begin position="105"/>
        <end position="124"/>
    </location>
</feature>
<dbReference type="PANTHER" id="PTHR12277">
    <property type="entry name" value="ALPHA/BETA HYDROLASE DOMAIN-CONTAINING PROTEIN"/>
    <property type="match status" value="1"/>
</dbReference>
<keyword evidence="2" id="KW-0812">Transmembrane</keyword>
<dbReference type="GO" id="GO:0012505">
    <property type="term" value="C:endomembrane system"/>
    <property type="evidence" value="ECO:0007669"/>
    <property type="project" value="TreeGrafter"/>
</dbReference>
<evidence type="ECO:0000313" key="6">
    <source>
        <dbReference type="Proteomes" id="UP001176961"/>
    </source>
</evidence>
<keyword evidence="2" id="KW-0472">Membrane</keyword>
<dbReference type="AlphaFoldDB" id="A0AA36GRG2"/>
<dbReference type="GO" id="GO:0052651">
    <property type="term" value="P:monoacylglycerol catabolic process"/>
    <property type="evidence" value="ECO:0007669"/>
    <property type="project" value="TreeGrafter"/>
</dbReference>
<gene>
    <name evidence="5" type="ORF">CYNAS_LOCUS8876</name>
</gene>
<keyword evidence="6" id="KW-1185">Reference proteome</keyword>
<evidence type="ECO:0000259" key="3">
    <source>
        <dbReference type="Pfam" id="PF00561"/>
    </source>
</evidence>
<dbReference type="EMBL" id="CATQJL010000223">
    <property type="protein sequence ID" value="CAJ0596893.1"/>
    <property type="molecule type" value="Genomic_DNA"/>
</dbReference>
<dbReference type="GO" id="GO:0004620">
    <property type="term" value="F:phospholipase activity"/>
    <property type="evidence" value="ECO:0007669"/>
    <property type="project" value="TreeGrafter"/>
</dbReference>
<dbReference type="PANTHER" id="PTHR12277:SF72">
    <property type="entry name" value="BAT5L PROTEIN"/>
    <property type="match status" value="1"/>
</dbReference>
<comment type="caution">
    <text evidence="5">The sequence shown here is derived from an EMBL/GenBank/DDBJ whole genome shotgun (WGS) entry which is preliminary data.</text>
</comment>
<evidence type="ECO:0000256" key="2">
    <source>
        <dbReference type="SAM" id="Phobius"/>
    </source>
</evidence>
<dbReference type="Gene3D" id="3.40.50.1820">
    <property type="entry name" value="alpha/beta hydrolase"/>
    <property type="match status" value="1"/>
</dbReference>